<gene>
    <name evidence="2" type="ORF">ACJRO7_028472</name>
</gene>
<feature type="compositionally biased region" description="Polar residues" evidence="1">
    <location>
        <begin position="58"/>
        <end position="69"/>
    </location>
</feature>
<feature type="compositionally biased region" description="Basic and acidic residues" evidence="1">
    <location>
        <begin position="93"/>
        <end position="119"/>
    </location>
</feature>
<feature type="compositionally biased region" description="Basic and acidic residues" evidence="1">
    <location>
        <begin position="38"/>
        <end position="48"/>
    </location>
</feature>
<keyword evidence="3" id="KW-1185">Reference proteome</keyword>
<feature type="region of interest" description="Disordered" evidence="1">
    <location>
        <begin position="1"/>
        <end position="201"/>
    </location>
</feature>
<organism evidence="2 3">
    <name type="scientific">Eucalyptus globulus</name>
    <name type="common">Tasmanian blue gum</name>
    <dbReference type="NCBI Taxonomy" id="34317"/>
    <lineage>
        <taxon>Eukaryota</taxon>
        <taxon>Viridiplantae</taxon>
        <taxon>Streptophyta</taxon>
        <taxon>Embryophyta</taxon>
        <taxon>Tracheophyta</taxon>
        <taxon>Spermatophyta</taxon>
        <taxon>Magnoliopsida</taxon>
        <taxon>eudicotyledons</taxon>
        <taxon>Gunneridae</taxon>
        <taxon>Pentapetalae</taxon>
        <taxon>rosids</taxon>
        <taxon>malvids</taxon>
        <taxon>Myrtales</taxon>
        <taxon>Myrtaceae</taxon>
        <taxon>Myrtoideae</taxon>
        <taxon>Eucalypteae</taxon>
        <taxon>Eucalyptus</taxon>
    </lineage>
</organism>
<evidence type="ECO:0000313" key="2">
    <source>
        <dbReference type="EMBL" id="KAL3731593.1"/>
    </source>
</evidence>
<evidence type="ECO:0000256" key="1">
    <source>
        <dbReference type="SAM" id="MobiDB-lite"/>
    </source>
</evidence>
<accession>A0ABD3JVV2</accession>
<dbReference type="AlphaFoldDB" id="A0ABD3JVV2"/>
<protein>
    <submittedName>
        <fullName evidence="2">Uncharacterized protein</fullName>
    </submittedName>
</protein>
<evidence type="ECO:0000313" key="3">
    <source>
        <dbReference type="Proteomes" id="UP001634007"/>
    </source>
</evidence>
<name>A0ABD3JVV2_EUCGL</name>
<feature type="compositionally biased region" description="Basic and acidic residues" evidence="1">
    <location>
        <begin position="7"/>
        <end position="22"/>
    </location>
</feature>
<proteinExistence type="predicted"/>
<feature type="compositionally biased region" description="Polar residues" evidence="1">
    <location>
        <begin position="23"/>
        <end position="35"/>
    </location>
</feature>
<feature type="compositionally biased region" description="Basic and acidic residues" evidence="1">
    <location>
        <begin position="170"/>
        <end position="183"/>
    </location>
</feature>
<sequence>MGSAGITERDEQKSEKEGEQSKTRNQIRQENNLKIQQKYKDPKLDRKPKYLLPRISYKRTTIYPSTSRSVPEEACHTLEPPPLPKKKRRKKVLEKGKENTKKNGAPEEHGEIRDKDDGKKRKHRTVPATDFTDQDVEIPDPAKKQKMGGEIERDRQRQRGQPALRSGRWVRTELDGEGKRSRVAEGTTAKSPGSRGQERVR</sequence>
<feature type="compositionally biased region" description="Basic and acidic residues" evidence="1">
    <location>
        <begin position="140"/>
        <end position="157"/>
    </location>
</feature>
<dbReference type="EMBL" id="JBJKBG010000007">
    <property type="protein sequence ID" value="KAL3731593.1"/>
    <property type="molecule type" value="Genomic_DNA"/>
</dbReference>
<comment type="caution">
    <text evidence="2">The sequence shown here is derived from an EMBL/GenBank/DDBJ whole genome shotgun (WGS) entry which is preliminary data.</text>
</comment>
<dbReference type="Proteomes" id="UP001634007">
    <property type="component" value="Unassembled WGS sequence"/>
</dbReference>
<reference evidence="2 3" key="1">
    <citation type="submission" date="2024-11" db="EMBL/GenBank/DDBJ databases">
        <title>Chromosome-level genome assembly of Eucalyptus globulus Labill. provides insights into its genome evolution.</title>
        <authorList>
            <person name="Li X."/>
        </authorList>
    </citation>
    <scope>NUCLEOTIDE SEQUENCE [LARGE SCALE GENOMIC DNA]</scope>
    <source>
        <strain evidence="2">CL2024</strain>
        <tissue evidence="2">Fresh tender leaves</tissue>
    </source>
</reference>